<sequence length="62" mass="6709">MIALQRKPIEDAIKALLAVLDMMDGNPDEEEPGDMEPSLGWTIHGGFGLISADDREIDEVAA</sequence>
<protein>
    <submittedName>
        <fullName evidence="1">Uncharacterized protein</fullName>
    </submittedName>
</protein>
<evidence type="ECO:0000313" key="2">
    <source>
        <dbReference type="Proteomes" id="UP001589692"/>
    </source>
</evidence>
<name>A0ABV6APA4_9HYPH</name>
<organism evidence="1 2">
    <name type="scientific">Rhizobium puerariae</name>
    <dbReference type="NCBI Taxonomy" id="1585791"/>
    <lineage>
        <taxon>Bacteria</taxon>
        <taxon>Pseudomonadati</taxon>
        <taxon>Pseudomonadota</taxon>
        <taxon>Alphaproteobacteria</taxon>
        <taxon>Hyphomicrobiales</taxon>
        <taxon>Rhizobiaceae</taxon>
        <taxon>Rhizobium/Agrobacterium group</taxon>
        <taxon>Rhizobium</taxon>
    </lineage>
</organism>
<keyword evidence="2" id="KW-1185">Reference proteome</keyword>
<dbReference type="RefSeq" id="WP_377265264.1">
    <property type="nucleotide sequence ID" value="NZ_JBHMAA010000034.1"/>
</dbReference>
<proteinExistence type="predicted"/>
<dbReference type="EMBL" id="JBHMAA010000034">
    <property type="protein sequence ID" value="MFB9952455.1"/>
    <property type="molecule type" value="Genomic_DNA"/>
</dbReference>
<gene>
    <name evidence="1" type="ORF">ACFFP0_26730</name>
</gene>
<evidence type="ECO:0000313" key="1">
    <source>
        <dbReference type="EMBL" id="MFB9952455.1"/>
    </source>
</evidence>
<dbReference type="Proteomes" id="UP001589692">
    <property type="component" value="Unassembled WGS sequence"/>
</dbReference>
<comment type="caution">
    <text evidence="1">The sequence shown here is derived from an EMBL/GenBank/DDBJ whole genome shotgun (WGS) entry which is preliminary data.</text>
</comment>
<reference evidence="1 2" key="1">
    <citation type="submission" date="2024-09" db="EMBL/GenBank/DDBJ databases">
        <authorList>
            <person name="Sun Q."/>
            <person name="Mori K."/>
        </authorList>
    </citation>
    <scope>NUCLEOTIDE SEQUENCE [LARGE SCALE GENOMIC DNA]</scope>
    <source>
        <strain evidence="1 2">TBRC 4938</strain>
    </source>
</reference>
<accession>A0ABV6APA4</accession>